<dbReference type="STRING" id="387005.A0A183I4B4"/>
<dbReference type="InterPro" id="IPR017862">
    <property type="entry name" value="SKI-int_prot_SKIP"/>
</dbReference>
<dbReference type="WBParaSite" id="OFLC_0001458401-mRNA-1">
    <property type="protein sequence ID" value="OFLC_0001458401-mRNA-1"/>
    <property type="gene ID" value="OFLC_0001458401"/>
</dbReference>
<reference evidence="4" key="1">
    <citation type="submission" date="2016-06" db="UniProtKB">
        <authorList>
            <consortium name="WormBaseParasite"/>
        </authorList>
    </citation>
    <scope>IDENTIFICATION</scope>
</reference>
<dbReference type="GO" id="GO:0005681">
    <property type="term" value="C:spliceosomal complex"/>
    <property type="evidence" value="ECO:0007669"/>
    <property type="project" value="InterPro"/>
</dbReference>
<dbReference type="GO" id="GO:0000398">
    <property type="term" value="P:mRNA splicing, via spliceosome"/>
    <property type="evidence" value="ECO:0007669"/>
    <property type="project" value="InterPro"/>
</dbReference>
<sequence length="128" mass="14503">MGFSGVRIFIIFNGFVYNAMKVFSADHIVASALPVRHAQKPDPVQYIRYTPSQQGGGHNSGAQQRIIRMVEVQQDPMEPPKFKINQKIPRAPSSPPAPIMHSPPRKVFLFLSSEFYISFISFFMALMF</sequence>
<accession>A0A183I4B4</accession>
<feature type="transmembrane region" description="Helical" evidence="2">
    <location>
        <begin position="107"/>
        <end position="127"/>
    </location>
</feature>
<keyword evidence="2" id="KW-1133">Transmembrane helix</keyword>
<dbReference type="PANTHER" id="PTHR12096">
    <property type="entry name" value="NUCLEAR PROTEIN SKIP-RELATED"/>
    <property type="match status" value="1"/>
</dbReference>
<dbReference type="AlphaFoldDB" id="A0A183I4B4"/>
<dbReference type="InterPro" id="IPR004015">
    <property type="entry name" value="SKI-int_prot_SKIP_SNW-dom"/>
</dbReference>
<name>A0A183I4B4_9BILA</name>
<evidence type="ECO:0000256" key="1">
    <source>
        <dbReference type="ARBA" id="ARBA00010197"/>
    </source>
</evidence>
<evidence type="ECO:0000256" key="2">
    <source>
        <dbReference type="SAM" id="Phobius"/>
    </source>
</evidence>
<organism evidence="4">
    <name type="scientific">Onchocerca flexuosa</name>
    <dbReference type="NCBI Taxonomy" id="387005"/>
    <lineage>
        <taxon>Eukaryota</taxon>
        <taxon>Metazoa</taxon>
        <taxon>Ecdysozoa</taxon>
        <taxon>Nematoda</taxon>
        <taxon>Chromadorea</taxon>
        <taxon>Rhabditida</taxon>
        <taxon>Spirurina</taxon>
        <taxon>Spiruromorpha</taxon>
        <taxon>Filarioidea</taxon>
        <taxon>Onchocercidae</taxon>
        <taxon>Onchocerca</taxon>
    </lineage>
</organism>
<keyword evidence="2" id="KW-0812">Transmembrane</keyword>
<evidence type="ECO:0000259" key="3">
    <source>
        <dbReference type="Pfam" id="PF02731"/>
    </source>
</evidence>
<dbReference type="Pfam" id="PF02731">
    <property type="entry name" value="SKIP_SNW"/>
    <property type="match status" value="1"/>
</dbReference>
<feature type="domain" description="SKI-interacting protein SKIP SNW" evidence="3">
    <location>
        <begin position="45"/>
        <end position="107"/>
    </location>
</feature>
<keyword evidence="2" id="KW-0472">Membrane</keyword>
<evidence type="ECO:0000313" key="4">
    <source>
        <dbReference type="WBParaSite" id="OFLC_0001458401-mRNA-1"/>
    </source>
</evidence>
<protein>
    <submittedName>
        <fullName evidence="4">SKIP_SNW domain-containing protein</fullName>
    </submittedName>
</protein>
<comment type="similarity">
    <text evidence="1">Belongs to the SNW family.</text>
</comment>
<proteinExistence type="inferred from homology"/>